<sequence>MMTRRMLTKEDEAAVGEEVQVRREDQDKINRFSRLHQRELTLKEELQLKVKEKEELDDLNLELELIDEEDKVPYKIGDTYFHILQPQAIELLGEAAAKIEDEVETMESKLETLKEEMTELKVALYARFGKSINLEI</sequence>
<gene>
    <name evidence="6" type="ORF">F5X68DRAFT_217197</name>
</gene>
<comment type="caution">
    <text evidence="6">The sequence shown here is derived from an EMBL/GenBank/DDBJ whole genome shotgun (WGS) entry which is preliminary data.</text>
</comment>
<keyword evidence="7" id="KW-1185">Reference proteome</keyword>
<comment type="function">
    <text evidence="3 4">Binds specifically to cytosolic chaperonin (c-CPN) and transfers target proteins to it. Binds to nascent polypeptide chain and promotes folding in an environment in which there are many competing pathways for nonnative proteins.</text>
</comment>
<dbReference type="GO" id="GO:0016272">
    <property type="term" value="C:prefoldin complex"/>
    <property type="evidence" value="ECO:0007669"/>
    <property type="project" value="UniProtKB-UniRule"/>
</dbReference>
<evidence type="ECO:0000256" key="5">
    <source>
        <dbReference type="SAM" id="Coils"/>
    </source>
</evidence>
<accession>A0A9P9A5U8</accession>
<dbReference type="PIRSF" id="PIRSF016477">
    <property type="entry name" value="Prefoldin_subunit_4"/>
    <property type="match status" value="1"/>
</dbReference>
<keyword evidence="2 4" id="KW-0143">Chaperone</keyword>
<dbReference type="PANTHER" id="PTHR21100">
    <property type="entry name" value="PREFOLDIN SUBUNIT 4"/>
    <property type="match status" value="1"/>
</dbReference>
<evidence type="ECO:0000256" key="4">
    <source>
        <dbReference type="PIRNR" id="PIRNR016477"/>
    </source>
</evidence>
<evidence type="ECO:0000313" key="7">
    <source>
        <dbReference type="Proteomes" id="UP000770015"/>
    </source>
</evidence>
<evidence type="ECO:0000313" key="6">
    <source>
        <dbReference type="EMBL" id="KAH6666502.1"/>
    </source>
</evidence>
<keyword evidence="5" id="KW-0175">Coiled coil</keyword>
<dbReference type="InterPro" id="IPR009053">
    <property type="entry name" value="Prefoldin"/>
</dbReference>
<evidence type="ECO:0000256" key="2">
    <source>
        <dbReference type="ARBA" id="ARBA00023186"/>
    </source>
</evidence>
<dbReference type="FunFam" id="1.10.287.370:FF:000005">
    <property type="entry name" value="Prefoldin subunit 4"/>
    <property type="match status" value="1"/>
</dbReference>
<dbReference type="OrthoDB" id="10250441at2759"/>
<comment type="similarity">
    <text evidence="1 4">Belongs to the prefoldin subunit beta family.</text>
</comment>
<evidence type="ECO:0000256" key="1">
    <source>
        <dbReference type="ARBA" id="ARBA00008045"/>
    </source>
</evidence>
<dbReference type="InterPro" id="IPR002777">
    <property type="entry name" value="PFD_beta-like"/>
</dbReference>
<feature type="coiled-coil region" evidence="5">
    <location>
        <begin position="42"/>
        <end position="123"/>
    </location>
</feature>
<protein>
    <recommendedName>
        <fullName evidence="4">Prefoldin subunit 4</fullName>
    </recommendedName>
</protein>
<dbReference type="PANTHER" id="PTHR21100:SF9">
    <property type="entry name" value="PREFOLDIN SUBUNIT 4"/>
    <property type="match status" value="1"/>
</dbReference>
<dbReference type="EMBL" id="JAGSXJ010000036">
    <property type="protein sequence ID" value="KAH6666502.1"/>
    <property type="molecule type" value="Genomic_DNA"/>
</dbReference>
<dbReference type="AlphaFoldDB" id="A0A9P9A5U8"/>
<organism evidence="6 7">
    <name type="scientific">Plectosphaerella plurivora</name>
    <dbReference type="NCBI Taxonomy" id="936078"/>
    <lineage>
        <taxon>Eukaryota</taxon>
        <taxon>Fungi</taxon>
        <taxon>Dikarya</taxon>
        <taxon>Ascomycota</taxon>
        <taxon>Pezizomycotina</taxon>
        <taxon>Sordariomycetes</taxon>
        <taxon>Hypocreomycetidae</taxon>
        <taxon>Glomerellales</taxon>
        <taxon>Plectosphaerellaceae</taxon>
        <taxon>Plectosphaerella</taxon>
    </lineage>
</organism>
<comment type="subunit">
    <text evidence="4">Heterohexamer of two PFD-alpha type and four PFD-beta type subunits.</text>
</comment>
<dbReference type="GO" id="GO:0006457">
    <property type="term" value="P:protein folding"/>
    <property type="evidence" value="ECO:0007669"/>
    <property type="project" value="UniProtKB-UniRule"/>
</dbReference>
<reference evidence="6" key="1">
    <citation type="journal article" date="2021" name="Nat. Commun.">
        <title>Genetic determinants of endophytism in the Arabidopsis root mycobiome.</title>
        <authorList>
            <person name="Mesny F."/>
            <person name="Miyauchi S."/>
            <person name="Thiergart T."/>
            <person name="Pickel B."/>
            <person name="Atanasova L."/>
            <person name="Karlsson M."/>
            <person name="Huettel B."/>
            <person name="Barry K.W."/>
            <person name="Haridas S."/>
            <person name="Chen C."/>
            <person name="Bauer D."/>
            <person name="Andreopoulos W."/>
            <person name="Pangilinan J."/>
            <person name="LaButti K."/>
            <person name="Riley R."/>
            <person name="Lipzen A."/>
            <person name="Clum A."/>
            <person name="Drula E."/>
            <person name="Henrissat B."/>
            <person name="Kohler A."/>
            <person name="Grigoriev I.V."/>
            <person name="Martin F.M."/>
            <person name="Hacquard S."/>
        </authorList>
    </citation>
    <scope>NUCLEOTIDE SEQUENCE</scope>
    <source>
        <strain evidence="6">MPI-SDFR-AT-0117</strain>
    </source>
</reference>
<name>A0A9P9A5U8_9PEZI</name>
<dbReference type="GO" id="GO:0005737">
    <property type="term" value="C:cytoplasm"/>
    <property type="evidence" value="ECO:0007669"/>
    <property type="project" value="UniProtKB-ARBA"/>
</dbReference>
<evidence type="ECO:0000256" key="3">
    <source>
        <dbReference type="ARBA" id="ARBA00024667"/>
    </source>
</evidence>
<dbReference type="Proteomes" id="UP000770015">
    <property type="component" value="Unassembled WGS sequence"/>
</dbReference>
<proteinExistence type="inferred from homology"/>
<dbReference type="Gene3D" id="1.10.287.370">
    <property type="match status" value="1"/>
</dbReference>
<dbReference type="SUPFAM" id="SSF46579">
    <property type="entry name" value="Prefoldin"/>
    <property type="match status" value="1"/>
</dbReference>
<dbReference type="InterPro" id="IPR016661">
    <property type="entry name" value="PFDN4"/>
</dbReference>
<dbReference type="GO" id="GO:0051082">
    <property type="term" value="F:unfolded protein binding"/>
    <property type="evidence" value="ECO:0007669"/>
    <property type="project" value="InterPro"/>
</dbReference>
<dbReference type="Pfam" id="PF01920">
    <property type="entry name" value="Prefoldin_2"/>
    <property type="match status" value="1"/>
</dbReference>